<evidence type="ECO:0000313" key="2">
    <source>
        <dbReference type="EMBL" id="CAD8411665.1"/>
    </source>
</evidence>
<feature type="signal peptide" evidence="1">
    <location>
        <begin position="1"/>
        <end position="28"/>
    </location>
</feature>
<proteinExistence type="predicted"/>
<sequence length="121" mass="13286">MVLNTGHNRLHILLRSMILLYLGSVLRGRVPGVTQKHPTNSSYLDWRAAGTDSSTSIPHDSNPKEQRFIVLHRHCQGVAHVDRVHHGPFGVLYTADVKSGGYGKMVATGPSPVDETVFFDG</sequence>
<name>A0A7S0C4L5_9STRA</name>
<protein>
    <submittedName>
        <fullName evidence="2">Uncharacterized protein</fullName>
    </submittedName>
</protein>
<dbReference type="EMBL" id="HBEL01016324">
    <property type="protein sequence ID" value="CAD8411665.1"/>
    <property type="molecule type" value="Transcribed_RNA"/>
</dbReference>
<organism evidence="2">
    <name type="scientific">Proboscia inermis</name>
    <dbReference type="NCBI Taxonomy" id="420281"/>
    <lineage>
        <taxon>Eukaryota</taxon>
        <taxon>Sar</taxon>
        <taxon>Stramenopiles</taxon>
        <taxon>Ochrophyta</taxon>
        <taxon>Bacillariophyta</taxon>
        <taxon>Coscinodiscophyceae</taxon>
        <taxon>Rhizosoleniophycidae</taxon>
        <taxon>Rhizosoleniales</taxon>
        <taxon>Rhizosoleniaceae</taxon>
        <taxon>Proboscia</taxon>
    </lineage>
</organism>
<accession>A0A7S0C4L5</accession>
<dbReference type="AlphaFoldDB" id="A0A7S0C4L5"/>
<gene>
    <name evidence="2" type="ORF">PINE0816_LOCUS7790</name>
</gene>
<feature type="chain" id="PRO_5031303775" evidence="1">
    <location>
        <begin position="29"/>
        <end position="121"/>
    </location>
</feature>
<keyword evidence="1" id="KW-0732">Signal</keyword>
<evidence type="ECO:0000256" key="1">
    <source>
        <dbReference type="SAM" id="SignalP"/>
    </source>
</evidence>
<reference evidence="2" key="1">
    <citation type="submission" date="2021-01" db="EMBL/GenBank/DDBJ databases">
        <authorList>
            <person name="Corre E."/>
            <person name="Pelletier E."/>
            <person name="Niang G."/>
            <person name="Scheremetjew M."/>
            <person name="Finn R."/>
            <person name="Kale V."/>
            <person name="Holt S."/>
            <person name="Cochrane G."/>
            <person name="Meng A."/>
            <person name="Brown T."/>
            <person name="Cohen L."/>
        </authorList>
    </citation>
    <scope>NUCLEOTIDE SEQUENCE</scope>
    <source>
        <strain evidence="2">CCAP1064/1</strain>
    </source>
</reference>